<dbReference type="Pfam" id="PF05425">
    <property type="entry name" value="CopD"/>
    <property type="match status" value="1"/>
</dbReference>
<dbReference type="GO" id="GO:0042597">
    <property type="term" value="C:periplasmic space"/>
    <property type="evidence" value="ECO:0007669"/>
    <property type="project" value="InterPro"/>
</dbReference>
<dbReference type="InterPro" id="IPR032694">
    <property type="entry name" value="CopC/D"/>
</dbReference>
<evidence type="ECO:0000256" key="2">
    <source>
        <dbReference type="ARBA" id="ARBA00022475"/>
    </source>
</evidence>
<evidence type="ECO:0000256" key="1">
    <source>
        <dbReference type="ARBA" id="ARBA00004651"/>
    </source>
</evidence>
<feature type="domain" description="CopC" evidence="10">
    <location>
        <begin position="34"/>
        <end position="125"/>
    </location>
</feature>
<dbReference type="Pfam" id="PF04234">
    <property type="entry name" value="CopC"/>
    <property type="match status" value="1"/>
</dbReference>
<keyword evidence="7" id="KW-0186">Copper</keyword>
<evidence type="ECO:0000256" key="7">
    <source>
        <dbReference type="ARBA" id="ARBA00023008"/>
    </source>
</evidence>
<protein>
    <submittedName>
        <fullName evidence="12">Copper resistance protein CopC</fullName>
    </submittedName>
</protein>
<keyword evidence="8 9" id="KW-0472">Membrane</keyword>
<feature type="transmembrane region" description="Helical" evidence="9">
    <location>
        <begin position="310"/>
        <end position="330"/>
    </location>
</feature>
<dbReference type="GO" id="GO:0005886">
    <property type="term" value="C:plasma membrane"/>
    <property type="evidence" value="ECO:0007669"/>
    <property type="project" value="UniProtKB-SubCell"/>
</dbReference>
<comment type="subcellular location">
    <subcellularLocation>
        <location evidence="1">Cell membrane</location>
        <topology evidence="1">Multi-pass membrane protein</topology>
    </subcellularLocation>
</comment>
<feature type="transmembrane region" description="Helical" evidence="9">
    <location>
        <begin position="275"/>
        <end position="298"/>
    </location>
</feature>
<feature type="transmembrane region" description="Helical" evidence="9">
    <location>
        <begin position="218"/>
        <end position="236"/>
    </location>
</feature>
<dbReference type="InterPro" id="IPR007348">
    <property type="entry name" value="CopC_dom"/>
</dbReference>
<keyword evidence="6 9" id="KW-1133">Transmembrane helix</keyword>
<dbReference type="SUPFAM" id="SSF81296">
    <property type="entry name" value="E set domains"/>
    <property type="match status" value="1"/>
</dbReference>
<evidence type="ECO:0000256" key="8">
    <source>
        <dbReference type="ARBA" id="ARBA00023136"/>
    </source>
</evidence>
<comment type="caution">
    <text evidence="12">The sequence shown here is derived from an EMBL/GenBank/DDBJ whole genome shotgun (WGS) entry which is preliminary data.</text>
</comment>
<evidence type="ECO:0000259" key="10">
    <source>
        <dbReference type="Pfam" id="PF04234"/>
    </source>
</evidence>
<dbReference type="EMBL" id="SAUZ01000005">
    <property type="protein sequence ID" value="RWR22466.1"/>
    <property type="molecule type" value="Genomic_DNA"/>
</dbReference>
<name>A0A443JPM7_9RHOB</name>
<keyword evidence="4" id="KW-0479">Metal-binding</keyword>
<accession>A0A443JPM7</accession>
<dbReference type="PANTHER" id="PTHR34820">
    <property type="entry name" value="INNER MEMBRANE PROTEIN YEBZ"/>
    <property type="match status" value="1"/>
</dbReference>
<dbReference type="Gene3D" id="2.60.40.1220">
    <property type="match status" value="1"/>
</dbReference>
<feature type="transmembrane region" description="Helical" evidence="9">
    <location>
        <begin position="342"/>
        <end position="362"/>
    </location>
</feature>
<evidence type="ECO:0000259" key="11">
    <source>
        <dbReference type="Pfam" id="PF05425"/>
    </source>
</evidence>
<keyword evidence="5" id="KW-0732">Signal</keyword>
<gene>
    <name evidence="12" type="ORF">D2T30_05840</name>
</gene>
<dbReference type="RefSeq" id="WP_128208134.1">
    <property type="nucleotide sequence ID" value="NZ_JBHRSO010000039.1"/>
</dbReference>
<evidence type="ECO:0000256" key="3">
    <source>
        <dbReference type="ARBA" id="ARBA00022692"/>
    </source>
</evidence>
<evidence type="ECO:0000313" key="13">
    <source>
        <dbReference type="Proteomes" id="UP000284476"/>
    </source>
</evidence>
<keyword evidence="3 9" id="KW-0812">Transmembrane</keyword>
<dbReference type="GO" id="GO:0046688">
    <property type="term" value="P:response to copper ion"/>
    <property type="evidence" value="ECO:0007669"/>
    <property type="project" value="InterPro"/>
</dbReference>
<feature type="transmembrane region" description="Helical" evidence="9">
    <location>
        <begin position="147"/>
        <end position="169"/>
    </location>
</feature>
<dbReference type="GO" id="GO:0006825">
    <property type="term" value="P:copper ion transport"/>
    <property type="evidence" value="ECO:0007669"/>
    <property type="project" value="InterPro"/>
</dbReference>
<organism evidence="12 13">
    <name type="scientific">Paenirhodobacter populi</name>
    <dbReference type="NCBI Taxonomy" id="2306993"/>
    <lineage>
        <taxon>Bacteria</taxon>
        <taxon>Pseudomonadati</taxon>
        <taxon>Pseudomonadota</taxon>
        <taxon>Alphaproteobacteria</taxon>
        <taxon>Rhodobacterales</taxon>
        <taxon>Rhodobacter group</taxon>
        <taxon>Paenirhodobacter</taxon>
    </lineage>
</organism>
<dbReference type="GO" id="GO:0005507">
    <property type="term" value="F:copper ion binding"/>
    <property type="evidence" value="ECO:0007669"/>
    <property type="project" value="InterPro"/>
</dbReference>
<dbReference type="InterPro" id="IPR014756">
    <property type="entry name" value="Ig_E-set"/>
</dbReference>
<dbReference type="InterPro" id="IPR008457">
    <property type="entry name" value="Cu-R_CopD_dom"/>
</dbReference>
<feature type="domain" description="Copper resistance protein D" evidence="11">
    <location>
        <begin position="302"/>
        <end position="400"/>
    </location>
</feature>
<sequence length="520" mass="53516">MTAALRCRRVAGWFLVGFAVALLWLVPAGQAVAHASLVSAAPPDGVLLEAAPRDITLTFNERVRPLAARLSAPDGRTVLLPPPEIEGHSLRFALPEGLARGSHLLSWRVTSADGHPLAGAQLFSVEVETAIAEASDDAPLATRAGVWALRAALIGALLCGVGGAVFQAFAGRQGTRFPQAAAGAGLALLLPVAGFQGLDLLGLPPAALLTGAPWREGAAGAPGLALALSAGALIAALTRPGRVIALVGLLACGMAAAAAGHAATAPPQAVMRPAVAAHVIAAALWIGALVPLSAQLARGGAGALAGFSRAIPWGVAVLAGSGVAIAVVQLGADPTALWRTGYGRVLLAKLALVAVLLAVALFNRLRLTPRAERGDTRPLRRAIAVEIVLAAAIIGVIALWRFTPPPRAIVPVPPALAQEFRAGGLSAVVHVDPPRMGMVRVRVSDLRLDGAPFVPQSVAIEFSKPSYGLGPFRHEMRGGEADAGRFLLPLDGYWVVTVTVLISDFRAEEMRDIIEIRPAN</sequence>
<keyword evidence="2" id="KW-1003">Cell membrane</keyword>
<proteinExistence type="predicted"/>
<evidence type="ECO:0000313" key="12">
    <source>
        <dbReference type="EMBL" id="RWR22466.1"/>
    </source>
</evidence>
<feature type="transmembrane region" description="Helical" evidence="9">
    <location>
        <begin position="243"/>
        <end position="263"/>
    </location>
</feature>
<evidence type="ECO:0000256" key="9">
    <source>
        <dbReference type="SAM" id="Phobius"/>
    </source>
</evidence>
<dbReference type="InterPro" id="IPR014755">
    <property type="entry name" value="Cu-Rt/internalin_Ig-like"/>
</dbReference>
<dbReference type="PANTHER" id="PTHR34820:SF4">
    <property type="entry name" value="INNER MEMBRANE PROTEIN YEBZ"/>
    <property type="match status" value="1"/>
</dbReference>
<dbReference type="Proteomes" id="UP000284476">
    <property type="component" value="Unassembled WGS sequence"/>
</dbReference>
<feature type="transmembrane region" description="Helical" evidence="9">
    <location>
        <begin position="181"/>
        <end position="198"/>
    </location>
</feature>
<reference evidence="12 13" key="1">
    <citation type="submission" date="2019-01" db="EMBL/GenBank/DDBJ databases">
        <title>Sinorhodobacter populi sp. nov. isolated from the symptomatic bark tissue of Populus euramericana canker.</title>
        <authorList>
            <person name="Xu G."/>
        </authorList>
    </citation>
    <scope>NUCLEOTIDE SEQUENCE [LARGE SCALE GENOMIC DNA]</scope>
    <source>
        <strain evidence="12 13">SK2B-1</strain>
    </source>
</reference>
<evidence type="ECO:0000256" key="4">
    <source>
        <dbReference type="ARBA" id="ARBA00022723"/>
    </source>
</evidence>
<evidence type="ECO:0000256" key="5">
    <source>
        <dbReference type="ARBA" id="ARBA00022729"/>
    </source>
</evidence>
<dbReference type="AlphaFoldDB" id="A0A443JPM7"/>
<evidence type="ECO:0000256" key="6">
    <source>
        <dbReference type="ARBA" id="ARBA00022989"/>
    </source>
</evidence>
<feature type="transmembrane region" description="Helical" evidence="9">
    <location>
        <begin position="383"/>
        <end position="402"/>
    </location>
</feature>